<dbReference type="Pfam" id="PF00501">
    <property type="entry name" value="AMP-binding"/>
    <property type="match status" value="1"/>
</dbReference>
<dbReference type="KEGG" id="abac:LuPra_03017"/>
<keyword evidence="3" id="KW-0443">Lipid metabolism</keyword>
<accession>A0A143PMT2</accession>
<dbReference type="RefSeq" id="WP_110171509.1">
    <property type="nucleotide sequence ID" value="NZ_CP015136.1"/>
</dbReference>
<name>A0A143PMT2_LUTPR</name>
<dbReference type="STRING" id="1855912.LuPra_03017"/>
<dbReference type="AlphaFoldDB" id="A0A143PMT2"/>
<evidence type="ECO:0000259" key="5">
    <source>
        <dbReference type="Pfam" id="PF00501"/>
    </source>
</evidence>
<keyword evidence="2" id="KW-0276">Fatty acid metabolism</keyword>
<dbReference type="EMBL" id="CP015136">
    <property type="protein sequence ID" value="AMY09791.1"/>
    <property type="molecule type" value="Genomic_DNA"/>
</dbReference>
<dbReference type="Pfam" id="PF23562">
    <property type="entry name" value="AMP-binding_C_3"/>
    <property type="match status" value="1"/>
</dbReference>
<proteinExistence type="predicted"/>
<dbReference type="PROSITE" id="PS00455">
    <property type="entry name" value="AMP_BINDING"/>
    <property type="match status" value="1"/>
</dbReference>
<evidence type="ECO:0000256" key="4">
    <source>
        <dbReference type="ARBA" id="ARBA00024484"/>
    </source>
</evidence>
<evidence type="ECO:0000256" key="2">
    <source>
        <dbReference type="ARBA" id="ARBA00022832"/>
    </source>
</evidence>
<reference evidence="6 7" key="1">
    <citation type="journal article" date="2016" name="Genome Announc.">
        <title>First Complete Genome Sequence of a Subdivision 6 Acidobacterium Strain.</title>
        <authorList>
            <person name="Huang S."/>
            <person name="Vieira S."/>
            <person name="Bunk B."/>
            <person name="Riedel T."/>
            <person name="Sproer C."/>
            <person name="Overmann J."/>
        </authorList>
    </citation>
    <scope>NUCLEOTIDE SEQUENCE [LARGE SCALE GENOMIC DNA]</scope>
    <source>
        <strain evidence="7">DSM 100886 HEG_-6_39</strain>
    </source>
</reference>
<dbReference type="PANTHER" id="PTHR43272:SF32">
    <property type="entry name" value="AMP-DEPENDENT SYNTHETASE_LIGASE DOMAIN-CONTAINING PROTEIN"/>
    <property type="match status" value="1"/>
</dbReference>
<dbReference type="InterPro" id="IPR045851">
    <property type="entry name" value="AMP-bd_C_sf"/>
</dbReference>
<evidence type="ECO:0000313" key="6">
    <source>
        <dbReference type="EMBL" id="AMY09791.1"/>
    </source>
</evidence>
<dbReference type="InterPro" id="IPR042099">
    <property type="entry name" value="ANL_N_sf"/>
</dbReference>
<dbReference type="PATRIC" id="fig|1813736.3.peg.3215"/>
<keyword evidence="7" id="KW-1185">Reference proteome</keyword>
<dbReference type="Proteomes" id="UP000076079">
    <property type="component" value="Chromosome"/>
</dbReference>
<keyword evidence="1 6" id="KW-0436">Ligase</keyword>
<sequence length="623" mass="67879">MPTAVASQRRPYRFPPAVTSRLRSLAQLPADLLREHPRPDLLQQCTSAGLRPCATDAFVERVRATGLALADMGLQPGDRVAIMSETRQEWIVADMGIVTARLVTAPIYPTLSGLQARFILQDSGARGVFVSDVAQAEKILAVRHLLPALEFIVVFTDEVPPAAVRGSHTVLRLEGLIERGRALASDPLAVARYEAGIDAVAPDDLFTIIYTSGTTGEPKGVMLTHDNVLSNIAAVIPVLELDSGDVALSYLPLSHVFERMVTYLYLYEGLTVCHAESLDTLARDLQLVQPTVMTGVPRVYEKLHTKIHETVAAGPAFRRRLFDWAVRIGIDASAARHEGRALSPFLKMQEAVADGLVASKIRAKVGGRLRLAVSGSAPLPAHIARFFHAVGVPLIEGYGLTETSPVITVNPRDRPRFGSVGCVVDGVEVAIAEDGEILTRGPHVMKGYWNRPDETAAALSQGGWFHTGDIGTLGDDGFLTITDRKKELLVTSGGKKIAPAPIEALLKRHPLVAEAMIVGEARKFPAVLIVPNFTALEQRLKVLGLPSGSREELVTREDVVSLFHEVVEPLNRDLAQFERLKKLALLPAEFSIATGELTPTLKLRRRVVLERWHGVVERLYEQA</sequence>
<comment type="catalytic activity">
    <reaction evidence="4">
        <text>a long-chain fatty acid + ATP + CoA = a long-chain fatty acyl-CoA + AMP + diphosphate</text>
        <dbReference type="Rhea" id="RHEA:15421"/>
        <dbReference type="ChEBI" id="CHEBI:30616"/>
        <dbReference type="ChEBI" id="CHEBI:33019"/>
        <dbReference type="ChEBI" id="CHEBI:57287"/>
        <dbReference type="ChEBI" id="CHEBI:57560"/>
        <dbReference type="ChEBI" id="CHEBI:83139"/>
        <dbReference type="ChEBI" id="CHEBI:456215"/>
        <dbReference type="EC" id="6.2.1.3"/>
    </reaction>
    <physiologicalReaction direction="left-to-right" evidence="4">
        <dbReference type="Rhea" id="RHEA:15422"/>
    </physiologicalReaction>
</comment>
<evidence type="ECO:0000256" key="3">
    <source>
        <dbReference type="ARBA" id="ARBA00023098"/>
    </source>
</evidence>
<dbReference type="InterPro" id="IPR020845">
    <property type="entry name" value="AMP-binding_CS"/>
</dbReference>
<dbReference type="EC" id="6.2.1.3" evidence="6"/>
<dbReference type="OrthoDB" id="9765680at2"/>
<dbReference type="GO" id="GO:0016020">
    <property type="term" value="C:membrane"/>
    <property type="evidence" value="ECO:0007669"/>
    <property type="project" value="TreeGrafter"/>
</dbReference>
<dbReference type="SUPFAM" id="SSF56801">
    <property type="entry name" value="Acetyl-CoA synthetase-like"/>
    <property type="match status" value="1"/>
</dbReference>
<gene>
    <name evidence="6" type="ORF">LuPra_03017</name>
</gene>
<dbReference type="Gene3D" id="3.40.50.12780">
    <property type="entry name" value="N-terminal domain of ligase-like"/>
    <property type="match status" value="1"/>
</dbReference>
<protein>
    <submittedName>
        <fullName evidence="6">Long-chain-fatty-acid--CoA ligase FadD15</fullName>
        <ecNumber evidence="6">6.2.1.3</ecNumber>
    </submittedName>
</protein>
<organism evidence="6 7">
    <name type="scientific">Luteitalea pratensis</name>
    <dbReference type="NCBI Taxonomy" id="1855912"/>
    <lineage>
        <taxon>Bacteria</taxon>
        <taxon>Pseudomonadati</taxon>
        <taxon>Acidobacteriota</taxon>
        <taxon>Vicinamibacteria</taxon>
        <taxon>Vicinamibacterales</taxon>
        <taxon>Vicinamibacteraceae</taxon>
        <taxon>Luteitalea</taxon>
    </lineage>
</organism>
<evidence type="ECO:0000256" key="1">
    <source>
        <dbReference type="ARBA" id="ARBA00022598"/>
    </source>
</evidence>
<dbReference type="CDD" id="cd05907">
    <property type="entry name" value="VL_LC_FACS_like"/>
    <property type="match status" value="1"/>
</dbReference>
<evidence type="ECO:0000313" key="7">
    <source>
        <dbReference type="Proteomes" id="UP000076079"/>
    </source>
</evidence>
<dbReference type="InterPro" id="IPR000873">
    <property type="entry name" value="AMP-dep_synth/lig_dom"/>
</dbReference>
<dbReference type="Gene3D" id="3.30.300.30">
    <property type="match status" value="1"/>
</dbReference>
<reference evidence="7" key="2">
    <citation type="submission" date="2016-04" db="EMBL/GenBank/DDBJ databases">
        <title>First Complete Genome Sequence of a Subdivision 6 Acidobacterium.</title>
        <authorList>
            <person name="Huang S."/>
            <person name="Vieira S."/>
            <person name="Bunk B."/>
            <person name="Riedel T."/>
            <person name="Sproeer C."/>
            <person name="Overmann J."/>
        </authorList>
    </citation>
    <scope>NUCLEOTIDE SEQUENCE [LARGE SCALE GENOMIC DNA]</scope>
    <source>
        <strain evidence="7">DSM 100886 HEG_-6_39</strain>
    </source>
</reference>
<dbReference type="GO" id="GO:0004467">
    <property type="term" value="F:long-chain fatty acid-CoA ligase activity"/>
    <property type="evidence" value="ECO:0007669"/>
    <property type="project" value="UniProtKB-EC"/>
</dbReference>
<feature type="domain" description="AMP-dependent synthetase/ligase" evidence="5">
    <location>
        <begin position="59"/>
        <end position="449"/>
    </location>
</feature>
<dbReference type="PANTHER" id="PTHR43272">
    <property type="entry name" value="LONG-CHAIN-FATTY-ACID--COA LIGASE"/>
    <property type="match status" value="1"/>
</dbReference>